<dbReference type="Proteomes" id="UP000184512">
    <property type="component" value="Unassembled WGS sequence"/>
</dbReference>
<sequence length="165" mass="17166">MGQILIGYATRTGAAADIATAMAETFYAMGHKVRIANLDKDPGVQPADLVVIGSGINAGSWYPEATGWLRRNAEALSAARVAVFNTCMNAVDPAKRESAIAYNDAVAEQCGAVASTSFGGRYVPAKAGLFSRILAKATGQKAEDHVDPAAAREWAGRLLPLVTGA</sequence>
<dbReference type="OrthoDB" id="3731572at2"/>
<dbReference type="PROSITE" id="PS50902">
    <property type="entry name" value="FLAVODOXIN_LIKE"/>
    <property type="match status" value="1"/>
</dbReference>
<protein>
    <submittedName>
        <fullName evidence="2">Flavodoxin domain-containing protein</fullName>
    </submittedName>
</protein>
<evidence type="ECO:0000313" key="3">
    <source>
        <dbReference type="Proteomes" id="UP000184512"/>
    </source>
</evidence>
<reference evidence="2 3" key="1">
    <citation type="submission" date="2016-11" db="EMBL/GenBank/DDBJ databases">
        <authorList>
            <person name="Jaros S."/>
            <person name="Januszkiewicz K."/>
            <person name="Wedrychowicz H."/>
        </authorList>
    </citation>
    <scope>NUCLEOTIDE SEQUENCE [LARGE SCALE GENOMIC DNA]</scope>
    <source>
        <strain evidence="2 3">DSM 12906</strain>
    </source>
</reference>
<keyword evidence="3" id="KW-1185">Reference proteome</keyword>
<dbReference type="InterPro" id="IPR026816">
    <property type="entry name" value="Flavodoxin_dom"/>
</dbReference>
<dbReference type="STRING" id="1123357.SAMN02745244_00368"/>
<dbReference type="RefSeq" id="WP_073185865.1">
    <property type="nucleotide sequence ID" value="NZ_FQZG01000006.1"/>
</dbReference>
<dbReference type="EMBL" id="FQZG01000006">
    <property type="protein sequence ID" value="SHI44712.1"/>
    <property type="molecule type" value="Genomic_DNA"/>
</dbReference>
<dbReference type="InterPro" id="IPR029039">
    <property type="entry name" value="Flavoprotein-like_sf"/>
</dbReference>
<dbReference type="Gene3D" id="3.40.50.360">
    <property type="match status" value="1"/>
</dbReference>
<dbReference type="Pfam" id="PF12724">
    <property type="entry name" value="Flavodoxin_5"/>
    <property type="match status" value="1"/>
</dbReference>
<accession>A0A1M6B7L2</accession>
<evidence type="ECO:0000313" key="2">
    <source>
        <dbReference type="EMBL" id="SHI44712.1"/>
    </source>
</evidence>
<dbReference type="AlphaFoldDB" id="A0A1M6B7L2"/>
<proteinExistence type="predicted"/>
<organism evidence="2 3">
    <name type="scientific">Tessaracoccus bendigoensis DSM 12906</name>
    <dbReference type="NCBI Taxonomy" id="1123357"/>
    <lineage>
        <taxon>Bacteria</taxon>
        <taxon>Bacillati</taxon>
        <taxon>Actinomycetota</taxon>
        <taxon>Actinomycetes</taxon>
        <taxon>Propionibacteriales</taxon>
        <taxon>Propionibacteriaceae</taxon>
        <taxon>Tessaracoccus</taxon>
    </lineage>
</organism>
<name>A0A1M6B7L2_9ACTN</name>
<dbReference type="SUPFAM" id="SSF52218">
    <property type="entry name" value="Flavoproteins"/>
    <property type="match status" value="1"/>
</dbReference>
<dbReference type="GO" id="GO:0010181">
    <property type="term" value="F:FMN binding"/>
    <property type="evidence" value="ECO:0007669"/>
    <property type="project" value="InterPro"/>
</dbReference>
<evidence type="ECO:0000259" key="1">
    <source>
        <dbReference type="PROSITE" id="PS50902"/>
    </source>
</evidence>
<dbReference type="InterPro" id="IPR008254">
    <property type="entry name" value="Flavodoxin/NO_synth"/>
</dbReference>
<feature type="domain" description="Flavodoxin-like" evidence="1">
    <location>
        <begin position="4"/>
        <end position="159"/>
    </location>
</feature>
<gene>
    <name evidence="2" type="ORF">SAMN02745244_00368</name>
</gene>